<reference evidence="7 8" key="2">
    <citation type="journal article" date="2017" name="Int. J. Syst. Evol. Microbiol.">
        <title>Gordonia phthalatica sp. nov., a di-n-butyl phthalate-degrading bacterium isolated from activated sludge.</title>
        <authorList>
            <person name="Jin D."/>
            <person name="Kong X."/>
            <person name="Jia M."/>
            <person name="Yu X."/>
            <person name="Wang X."/>
            <person name="Zhuang X."/>
            <person name="Deng Y."/>
            <person name="Bai Z."/>
        </authorList>
    </citation>
    <scope>NUCLEOTIDE SEQUENCE [LARGE SCALE GENOMIC DNA]</scope>
    <source>
        <strain evidence="7 8">QH-11</strain>
    </source>
</reference>
<keyword evidence="4" id="KW-0560">Oxidoreductase</keyword>
<name>A0A0N9MU62_9ACTN</name>
<dbReference type="PRINTS" id="PR00411">
    <property type="entry name" value="PNDRDTASEI"/>
</dbReference>
<dbReference type="InterPro" id="IPR028202">
    <property type="entry name" value="Reductase_C"/>
</dbReference>
<dbReference type="SUPFAM" id="SSF51905">
    <property type="entry name" value="FAD/NAD(P)-binding domain"/>
    <property type="match status" value="1"/>
</dbReference>
<reference evidence="8" key="1">
    <citation type="submission" date="2015-06" db="EMBL/GenBank/DDBJ databases">
        <title>Complete genome sequence and metabolic analysis of phthalate degradation pathway in Gordonia sp. QH-11.</title>
        <authorList>
            <person name="Jin D."/>
            <person name="Kong X."/>
            <person name="Bai Z."/>
        </authorList>
    </citation>
    <scope>NUCLEOTIDE SEQUENCE [LARGE SCALE GENOMIC DNA]</scope>
    <source>
        <strain evidence="8">QH-11</strain>
    </source>
</reference>
<dbReference type="PATRIC" id="fig|1136941.3.peg.3802"/>
<feature type="domain" description="Reductase C-terminal" evidence="6">
    <location>
        <begin position="319"/>
        <end position="391"/>
    </location>
</feature>
<sequence>MTVVIVGASVAGVRTAQALRSEGYTDRIVIVDREDELPYDKPPLSKALLSGASDADSIRLITDDEIAETNLELLLGVEVTGVDLQNRSVDMADGTPLAYDDLVIATGADARRGPWAPSARIHVVRTLSDARGLRADLDRGGPVVVIGSGFVGAEVAATARGLGLEVHLVDMAMAPMGRAFTESVAHAFSTLHADRGVQLHFGSGVDEIVETDRGLVVRLTDGTQLSAATVVVGIGASPNTGWLGSSGLTLDDGVVCDEFLRAHGHEHVYAAGDVARWRSCSSGELVRAEHWTNAVDQARCVARNIVQPDSTQAYSAVEYVWTDQYDWKIQVVGHHEGAAEVRTLGDPDDGRFAVLYGDDSGELIGAAIANWPKALITARRGVAGGLDVAAAVRRLQPAVAADAGEN</sequence>
<dbReference type="PANTHER" id="PTHR43557">
    <property type="entry name" value="APOPTOSIS-INDUCING FACTOR 1"/>
    <property type="match status" value="1"/>
</dbReference>
<accession>A0A0N9MU62</accession>
<dbReference type="KEGG" id="goq:ACH46_18590"/>
<dbReference type="EMBL" id="CP011853">
    <property type="protein sequence ID" value="ALG86133.1"/>
    <property type="molecule type" value="Genomic_DNA"/>
</dbReference>
<protein>
    <submittedName>
        <fullName evidence="7">Ferredoxin reductase</fullName>
    </submittedName>
</protein>
<dbReference type="Pfam" id="PF14759">
    <property type="entry name" value="Reductase_C"/>
    <property type="match status" value="1"/>
</dbReference>
<dbReference type="InterPro" id="IPR023753">
    <property type="entry name" value="FAD/NAD-binding_dom"/>
</dbReference>
<evidence type="ECO:0000259" key="5">
    <source>
        <dbReference type="Pfam" id="PF07992"/>
    </source>
</evidence>
<dbReference type="SUPFAM" id="SSF55424">
    <property type="entry name" value="FAD/NAD-linked reductases, dimerisation (C-terminal) domain"/>
    <property type="match status" value="1"/>
</dbReference>
<dbReference type="PRINTS" id="PR00368">
    <property type="entry name" value="FADPNR"/>
</dbReference>
<evidence type="ECO:0000313" key="8">
    <source>
        <dbReference type="Proteomes" id="UP000063789"/>
    </source>
</evidence>
<comment type="cofactor">
    <cofactor evidence="1">
        <name>FAD</name>
        <dbReference type="ChEBI" id="CHEBI:57692"/>
    </cofactor>
</comment>
<dbReference type="InterPro" id="IPR036188">
    <property type="entry name" value="FAD/NAD-bd_sf"/>
</dbReference>
<dbReference type="InterPro" id="IPR016156">
    <property type="entry name" value="FAD/NAD-linked_Rdtase_dimer_sf"/>
</dbReference>
<keyword evidence="3" id="KW-0274">FAD</keyword>
<evidence type="ECO:0000256" key="4">
    <source>
        <dbReference type="ARBA" id="ARBA00023002"/>
    </source>
</evidence>
<evidence type="ECO:0000313" key="7">
    <source>
        <dbReference type="EMBL" id="ALG86133.1"/>
    </source>
</evidence>
<dbReference type="PANTHER" id="PTHR43557:SF2">
    <property type="entry name" value="RIESKE DOMAIN-CONTAINING PROTEIN-RELATED"/>
    <property type="match status" value="1"/>
</dbReference>
<dbReference type="Pfam" id="PF07992">
    <property type="entry name" value="Pyr_redox_2"/>
    <property type="match status" value="1"/>
</dbReference>
<gene>
    <name evidence="7" type="ORF">ACH46_18590</name>
</gene>
<dbReference type="RefSeq" id="WP_062394239.1">
    <property type="nucleotide sequence ID" value="NZ_CP011853.1"/>
</dbReference>
<keyword evidence="8" id="KW-1185">Reference proteome</keyword>
<organism evidence="7 8">
    <name type="scientific">Gordonia phthalatica</name>
    <dbReference type="NCBI Taxonomy" id="1136941"/>
    <lineage>
        <taxon>Bacteria</taxon>
        <taxon>Bacillati</taxon>
        <taxon>Actinomycetota</taxon>
        <taxon>Actinomycetes</taxon>
        <taxon>Mycobacteriales</taxon>
        <taxon>Gordoniaceae</taxon>
        <taxon>Gordonia</taxon>
    </lineage>
</organism>
<dbReference type="GO" id="GO:0005737">
    <property type="term" value="C:cytoplasm"/>
    <property type="evidence" value="ECO:0007669"/>
    <property type="project" value="TreeGrafter"/>
</dbReference>
<dbReference type="InterPro" id="IPR050446">
    <property type="entry name" value="FAD-oxidoreductase/Apoptosis"/>
</dbReference>
<evidence type="ECO:0000259" key="6">
    <source>
        <dbReference type="Pfam" id="PF14759"/>
    </source>
</evidence>
<dbReference type="GO" id="GO:0016651">
    <property type="term" value="F:oxidoreductase activity, acting on NAD(P)H"/>
    <property type="evidence" value="ECO:0007669"/>
    <property type="project" value="TreeGrafter"/>
</dbReference>
<evidence type="ECO:0000256" key="3">
    <source>
        <dbReference type="ARBA" id="ARBA00022827"/>
    </source>
</evidence>
<proteinExistence type="predicted"/>
<dbReference type="OrthoDB" id="3568330at2"/>
<evidence type="ECO:0000256" key="1">
    <source>
        <dbReference type="ARBA" id="ARBA00001974"/>
    </source>
</evidence>
<evidence type="ECO:0000256" key="2">
    <source>
        <dbReference type="ARBA" id="ARBA00022630"/>
    </source>
</evidence>
<dbReference type="Gene3D" id="3.50.50.60">
    <property type="entry name" value="FAD/NAD(P)-binding domain"/>
    <property type="match status" value="2"/>
</dbReference>
<dbReference type="AlphaFoldDB" id="A0A0N9MU62"/>
<dbReference type="Gene3D" id="3.30.390.30">
    <property type="match status" value="1"/>
</dbReference>
<feature type="domain" description="FAD/NAD(P)-binding" evidence="5">
    <location>
        <begin position="2"/>
        <end position="298"/>
    </location>
</feature>
<dbReference type="STRING" id="1136941.ACH46_18590"/>
<dbReference type="Proteomes" id="UP000063789">
    <property type="component" value="Chromosome"/>
</dbReference>
<keyword evidence="2" id="KW-0285">Flavoprotein</keyword>